<evidence type="ECO:0000256" key="10">
    <source>
        <dbReference type="ARBA" id="ARBA00023136"/>
    </source>
</evidence>
<dbReference type="GO" id="GO:0046872">
    <property type="term" value="F:metal ion binding"/>
    <property type="evidence" value="ECO:0007669"/>
    <property type="project" value="UniProtKB-KW"/>
</dbReference>
<dbReference type="OrthoDB" id="5818554at2759"/>
<dbReference type="PANTHER" id="PTHR11596">
    <property type="entry name" value="ALKALINE PHOSPHATASE"/>
    <property type="match status" value="1"/>
</dbReference>
<evidence type="ECO:0000256" key="3">
    <source>
        <dbReference type="ARBA" id="ARBA00012647"/>
    </source>
</evidence>
<feature type="binding site" evidence="14">
    <location>
        <position position="460"/>
    </location>
    <ligand>
        <name>Zn(2+)</name>
        <dbReference type="ChEBI" id="CHEBI:29105"/>
        <label>2</label>
    </ligand>
</feature>
<feature type="chain" id="PRO_5035835937" description="Alkaline phosphatase" evidence="17">
    <location>
        <begin position="21"/>
        <end position="527"/>
    </location>
</feature>
<proteinExistence type="inferred from homology"/>
<dbReference type="EMBL" id="CADEPI010000081">
    <property type="protein sequence ID" value="CAB3373097.1"/>
    <property type="molecule type" value="Genomic_DNA"/>
</dbReference>
<comment type="subcellular location">
    <subcellularLocation>
        <location evidence="1">Cell membrane</location>
        <topology evidence="1">Lipid-anchor</topology>
        <topology evidence="1">GPI-anchor</topology>
    </subcellularLocation>
</comment>
<dbReference type="SMART" id="SM00098">
    <property type="entry name" value="alkPPc"/>
    <property type="match status" value="1"/>
</dbReference>
<comment type="cofactor">
    <cofactor evidence="14">
        <name>Zn(2+)</name>
        <dbReference type="ChEBI" id="CHEBI:29105"/>
    </cofactor>
    <text evidence="14">Binds 2 Zn(2+) ions.</text>
</comment>
<dbReference type="CDD" id="cd16012">
    <property type="entry name" value="ALP"/>
    <property type="match status" value="1"/>
</dbReference>
<sequence>MKVFGVLAACIMLLQSSVICRNLKVVPIEDKDYWYQEGKNRIQNQLTKKLSVNRAKNVIIFVGDGMGLTTITASRIYKGQINGELGEENYHSFELFPGVGLIKTYNTDMQVPDSAGTATAMFSGIKTKSGTFGIDATLPTGECDPAVYEAAKVDSILKWAQDAGKRTGVVTTTRITHATPAAAYAHVSDRDWECDSEIPSQYRDCMKDIARQLVEDSPGKDINVIFGGGQQQFGFGNGDGSCVREDGLNLTAVWEENRKAEGVSHRFVTTKGQMEELSTEEKVLGLFDFGHMAYELERENTEQPSIVNMTVKAIRMLQKAENGFVLIVEGGRIDHAHHDNYAKLALTEAIMFDEAIAAAVAMTSRENTLIVVTADHSHSLTFNGYPERGNDILGFAHNESDKKPVYETLTYANGPGFNVHRKEGAIGAEDYLWRDPTLMEDRDEMYYRHFAPIFEKSETHGGEDVAIYAIGPFSHLFNGVFEQSYIAHAVSCIGNFGPSKYLCNSSISVKAVSVLVLIMSYISSRLV</sequence>
<feature type="binding site" evidence="14">
    <location>
        <position position="329"/>
    </location>
    <ligand>
        <name>Mg(2+)</name>
        <dbReference type="ChEBI" id="CHEBI:18420"/>
    </ligand>
</feature>
<protein>
    <recommendedName>
        <fullName evidence="3 16">Alkaline phosphatase</fullName>
        <ecNumber evidence="3 16">3.1.3.1</ecNumber>
    </recommendedName>
</protein>
<comment type="similarity">
    <text evidence="2 15">Belongs to the alkaline phosphatase family.</text>
</comment>
<keyword evidence="7 16" id="KW-0378">Hydrolase</keyword>
<evidence type="ECO:0000256" key="14">
    <source>
        <dbReference type="PIRSR" id="PIRSR601952-2"/>
    </source>
</evidence>
<dbReference type="SUPFAM" id="SSF53649">
    <property type="entry name" value="Alkaline phosphatase-like"/>
    <property type="match status" value="1"/>
</dbReference>
<evidence type="ECO:0000256" key="6">
    <source>
        <dbReference type="ARBA" id="ARBA00022723"/>
    </source>
</evidence>
<feature type="binding site" evidence="14">
    <location>
        <position position="64"/>
    </location>
    <ligand>
        <name>Mg(2+)</name>
        <dbReference type="ChEBI" id="CHEBI:18420"/>
    </ligand>
</feature>
<feature type="binding site" evidence="14">
    <location>
        <position position="338"/>
    </location>
    <ligand>
        <name>Zn(2+)</name>
        <dbReference type="ChEBI" id="CHEBI:29105"/>
        <label>2</label>
    </ligand>
</feature>
<dbReference type="FunFam" id="3.40.720.10:FF:000008">
    <property type="entry name" value="Alkaline phosphatase"/>
    <property type="match status" value="1"/>
</dbReference>
<comment type="cofactor">
    <cofactor evidence="14">
        <name>Mg(2+)</name>
        <dbReference type="ChEBI" id="CHEBI:18420"/>
    </cofactor>
    <text evidence="14">Binds 1 Mg(2+) ion.</text>
</comment>
<dbReference type="GO" id="GO:0098552">
    <property type="term" value="C:side of membrane"/>
    <property type="evidence" value="ECO:0007669"/>
    <property type="project" value="UniProtKB-KW"/>
</dbReference>
<keyword evidence="9 14" id="KW-0460">Magnesium</keyword>
<comment type="catalytic activity">
    <reaction evidence="16">
        <text>a phosphate monoester + H2O = an alcohol + phosphate</text>
        <dbReference type="Rhea" id="RHEA:15017"/>
        <dbReference type="ChEBI" id="CHEBI:15377"/>
        <dbReference type="ChEBI" id="CHEBI:30879"/>
        <dbReference type="ChEBI" id="CHEBI:43474"/>
        <dbReference type="ChEBI" id="CHEBI:67140"/>
        <dbReference type="EC" id="3.1.3.1"/>
    </reaction>
</comment>
<dbReference type="AlphaFoldDB" id="A0A8S1D5E8"/>
<dbReference type="PRINTS" id="PR00113">
    <property type="entry name" value="ALKPHPHTASE"/>
</dbReference>
<evidence type="ECO:0000256" key="7">
    <source>
        <dbReference type="ARBA" id="ARBA00022801"/>
    </source>
</evidence>
<keyword evidence="4" id="KW-1003">Cell membrane</keyword>
<evidence type="ECO:0000256" key="11">
    <source>
        <dbReference type="ARBA" id="ARBA00023180"/>
    </source>
</evidence>
<keyword evidence="8 14" id="KW-0862">Zinc</keyword>
<evidence type="ECO:0000256" key="4">
    <source>
        <dbReference type="ARBA" id="ARBA00022475"/>
    </source>
</evidence>
<evidence type="ECO:0000313" key="19">
    <source>
        <dbReference type="Proteomes" id="UP000494165"/>
    </source>
</evidence>
<dbReference type="EC" id="3.1.3.1" evidence="3 16"/>
<dbReference type="GO" id="GO:0005886">
    <property type="term" value="C:plasma membrane"/>
    <property type="evidence" value="ECO:0007669"/>
    <property type="project" value="UniProtKB-SubCell"/>
</dbReference>
<evidence type="ECO:0000256" key="9">
    <source>
        <dbReference type="ARBA" id="ARBA00022842"/>
    </source>
</evidence>
<evidence type="ECO:0000256" key="16">
    <source>
        <dbReference type="RuleBase" id="RU003947"/>
    </source>
</evidence>
<dbReference type="PROSITE" id="PS00123">
    <property type="entry name" value="ALKALINE_PHOSPHATASE"/>
    <property type="match status" value="1"/>
</dbReference>
<dbReference type="PANTHER" id="PTHR11596:SF83">
    <property type="entry name" value="ALKALINE PHOSPHATASE 4"/>
    <property type="match status" value="1"/>
</dbReference>
<keyword evidence="11" id="KW-0325">Glycoprotein</keyword>
<keyword evidence="12" id="KW-0449">Lipoprotein</keyword>
<evidence type="ECO:0000256" key="13">
    <source>
        <dbReference type="PIRSR" id="PIRSR601952-1"/>
    </source>
</evidence>
<dbReference type="InterPro" id="IPR018299">
    <property type="entry name" value="Alkaline_phosphatase_AS"/>
</dbReference>
<dbReference type="Proteomes" id="UP000494165">
    <property type="component" value="Unassembled WGS sequence"/>
</dbReference>
<name>A0A8S1D5E8_9INSE</name>
<feature type="binding site" evidence="14">
    <location>
        <position position="64"/>
    </location>
    <ligand>
        <name>Zn(2+)</name>
        <dbReference type="ChEBI" id="CHEBI:29105"/>
        <label>2</label>
    </ligand>
</feature>
<dbReference type="InterPro" id="IPR001952">
    <property type="entry name" value="Alkaline_phosphatase"/>
</dbReference>
<evidence type="ECO:0000313" key="18">
    <source>
        <dbReference type="EMBL" id="CAB3373097.1"/>
    </source>
</evidence>
<keyword evidence="10" id="KW-0472">Membrane</keyword>
<organism evidence="18 19">
    <name type="scientific">Cloeon dipterum</name>
    <dbReference type="NCBI Taxonomy" id="197152"/>
    <lineage>
        <taxon>Eukaryota</taxon>
        <taxon>Metazoa</taxon>
        <taxon>Ecdysozoa</taxon>
        <taxon>Arthropoda</taxon>
        <taxon>Hexapoda</taxon>
        <taxon>Insecta</taxon>
        <taxon>Pterygota</taxon>
        <taxon>Palaeoptera</taxon>
        <taxon>Ephemeroptera</taxon>
        <taxon>Pisciforma</taxon>
        <taxon>Baetidae</taxon>
        <taxon>Cloeon</taxon>
    </lineage>
</organism>
<keyword evidence="17" id="KW-0732">Signal</keyword>
<accession>A0A8S1D5E8</accession>
<comment type="caution">
    <text evidence="18">The sequence shown here is derived from an EMBL/GenBank/DDBJ whole genome shotgun (WGS) entry which is preliminary data.</text>
</comment>
<evidence type="ECO:0000256" key="12">
    <source>
        <dbReference type="ARBA" id="ARBA00023288"/>
    </source>
</evidence>
<dbReference type="Gene3D" id="3.40.720.10">
    <property type="entry name" value="Alkaline Phosphatase, subunit A"/>
    <property type="match status" value="1"/>
</dbReference>
<keyword evidence="6 14" id="KW-0479">Metal-binding</keyword>
<feature type="signal peptide" evidence="17">
    <location>
        <begin position="1"/>
        <end position="20"/>
    </location>
</feature>
<keyword evidence="5" id="KW-0336">GPI-anchor</keyword>
<feature type="binding site" evidence="14">
    <location>
        <position position="376"/>
    </location>
    <ligand>
        <name>Zn(2+)</name>
        <dbReference type="ChEBI" id="CHEBI:29105"/>
        <label>2</label>
    </ligand>
</feature>
<gene>
    <name evidence="18" type="ORF">CLODIP_2_CD12620</name>
</gene>
<keyword evidence="19" id="KW-1185">Reference proteome</keyword>
<feature type="binding site" evidence="14">
    <location>
        <position position="334"/>
    </location>
    <ligand>
        <name>Zn(2+)</name>
        <dbReference type="ChEBI" id="CHEBI:29105"/>
        <label>2</label>
    </ligand>
</feature>
<evidence type="ECO:0000256" key="5">
    <source>
        <dbReference type="ARBA" id="ARBA00022622"/>
    </source>
</evidence>
<dbReference type="Pfam" id="PF00245">
    <property type="entry name" value="Alk_phosphatase"/>
    <property type="match status" value="1"/>
</dbReference>
<evidence type="ECO:0000256" key="8">
    <source>
        <dbReference type="ARBA" id="ARBA00022833"/>
    </source>
</evidence>
<evidence type="ECO:0000256" key="1">
    <source>
        <dbReference type="ARBA" id="ARBA00004609"/>
    </source>
</evidence>
<feature type="active site" description="Phosphoserine intermediate" evidence="13">
    <location>
        <position position="114"/>
    </location>
</feature>
<feature type="binding site" evidence="14">
    <location>
        <position position="177"/>
    </location>
    <ligand>
        <name>Mg(2+)</name>
        <dbReference type="ChEBI" id="CHEBI:18420"/>
    </ligand>
</feature>
<dbReference type="GO" id="GO:0004035">
    <property type="term" value="F:alkaline phosphatase activity"/>
    <property type="evidence" value="ECO:0007669"/>
    <property type="project" value="UniProtKB-EC"/>
</dbReference>
<evidence type="ECO:0000256" key="2">
    <source>
        <dbReference type="ARBA" id="ARBA00005984"/>
    </source>
</evidence>
<feature type="binding site" evidence="14">
    <location>
        <position position="375"/>
    </location>
    <ligand>
        <name>Zn(2+)</name>
        <dbReference type="ChEBI" id="CHEBI:29105"/>
        <label>2</label>
    </ligand>
</feature>
<reference evidence="18 19" key="1">
    <citation type="submission" date="2020-04" db="EMBL/GenBank/DDBJ databases">
        <authorList>
            <person name="Alioto T."/>
            <person name="Alioto T."/>
            <person name="Gomez Garrido J."/>
        </authorList>
    </citation>
    <scope>NUCLEOTIDE SEQUENCE [LARGE SCALE GENOMIC DNA]</scope>
</reference>
<dbReference type="InterPro" id="IPR017850">
    <property type="entry name" value="Alkaline_phosphatase_core_sf"/>
</dbReference>
<evidence type="ECO:0000256" key="17">
    <source>
        <dbReference type="SAM" id="SignalP"/>
    </source>
</evidence>
<feature type="binding site" evidence="14">
    <location>
        <position position="179"/>
    </location>
    <ligand>
        <name>Mg(2+)</name>
        <dbReference type="ChEBI" id="CHEBI:18420"/>
    </ligand>
</feature>
<evidence type="ECO:0000256" key="15">
    <source>
        <dbReference type="RuleBase" id="RU003946"/>
    </source>
</evidence>